<sequence>MLLGRAKQVYDEVLSRLKNAYRQVRLGDPLHPSTLCGPLHTERAVEEFLEAVAEAVKSGGRIECGGKRVEGDGYFVEPTIVTGLAHGAPVVHRETFAPIVYLLKCDSLGQAIAWNNEVEQGLSSSLFTGNLGSVFQHTGGGRESGSDSWKQYMRRSTCTINYSKELPLAQGITFQ</sequence>
<comment type="caution">
    <text evidence="1">The sequence shown here is derived from an EMBL/GenBank/DDBJ whole genome shotgun (WGS) entry which is preliminary data.</text>
</comment>
<accession>A0ACB7SAV0</accession>
<dbReference type="EMBL" id="CM023484">
    <property type="protein sequence ID" value="KAH6932237.1"/>
    <property type="molecule type" value="Genomic_DNA"/>
</dbReference>
<organism evidence="1 2">
    <name type="scientific">Hyalomma asiaticum</name>
    <name type="common">Tick</name>
    <dbReference type="NCBI Taxonomy" id="266040"/>
    <lineage>
        <taxon>Eukaryota</taxon>
        <taxon>Metazoa</taxon>
        <taxon>Ecdysozoa</taxon>
        <taxon>Arthropoda</taxon>
        <taxon>Chelicerata</taxon>
        <taxon>Arachnida</taxon>
        <taxon>Acari</taxon>
        <taxon>Parasitiformes</taxon>
        <taxon>Ixodida</taxon>
        <taxon>Ixodoidea</taxon>
        <taxon>Ixodidae</taxon>
        <taxon>Hyalomminae</taxon>
        <taxon>Hyalomma</taxon>
    </lineage>
</organism>
<reference evidence="1" key="1">
    <citation type="submission" date="2020-05" db="EMBL/GenBank/DDBJ databases">
        <title>Large-scale comparative analyses of tick genomes elucidate their genetic diversity and vector capacities.</title>
        <authorList>
            <person name="Jia N."/>
            <person name="Wang J."/>
            <person name="Shi W."/>
            <person name="Du L."/>
            <person name="Sun Y."/>
            <person name="Zhan W."/>
            <person name="Jiang J."/>
            <person name="Wang Q."/>
            <person name="Zhang B."/>
            <person name="Ji P."/>
            <person name="Sakyi L.B."/>
            <person name="Cui X."/>
            <person name="Yuan T."/>
            <person name="Jiang B."/>
            <person name="Yang W."/>
            <person name="Lam T.T.-Y."/>
            <person name="Chang Q."/>
            <person name="Ding S."/>
            <person name="Wang X."/>
            <person name="Zhu J."/>
            <person name="Ruan X."/>
            <person name="Zhao L."/>
            <person name="Wei J."/>
            <person name="Que T."/>
            <person name="Du C."/>
            <person name="Cheng J."/>
            <person name="Dai P."/>
            <person name="Han X."/>
            <person name="Huang E."/>
            <person name="Gao Y."/>
            <person name="Liu J."/>
            <person name="Shao H."/>
            <person name="Ye R."/>
            <person name="Li L."/>
            <person name="Wei W."/>
            <person name="Wang X."/>
            <person name="Wang C."/>
            <person name="Yang T."/>
            <person name="Huo Q."/>
            <person name="Li W."/>
            <person name="Guo W."/>
            <person name="Chen H."/>
            <person name="Zhou L."/>
            <person name="Ni X."/>
            <person name="Tian J."/>
            <person name="Zhou Y."/>
            <person name="Sheng Y."/>
            <person name="Liu T."/>
            <person name="Pan Y."/>
            <person name="Xia L."/>
            <person name="Li J."/>
            <person name="Zhao F."/>
            <person name="Cao W."/>
        </authorList>
    </citation>
    <scope>NUCLEOTIDE SEQUENCE</scope>
    <source>
        <strain evidence="1">Hyas-2018</strain>
    </source>
</reference>
<evidence type="ECO:0000313" key="2">
    <source>
        <dbReference type="Proteomes" id="UP000821845"/>
    </source>
</evidence>
<dbReference type="Proteomes" id="UP000821845">
    <property type="component" value="Chromosome 4"/>
</dbReference>
<name>A0ACB7SAV0_HYAAI</name>
<evidence type="ECO:0000313" key="1">
    <source>
        <dbReference type="EMBL" id="KAH6932237.1"/>
    </source>
</evidence>
<gene>
    <name evidence="1" type="ORF">HPB50_004039</name>
</gene>
<proteinExistence type="predicted"/>
<keyword evidence="2" id="KW-1185">Reference proteome</keyword>
<protein>
    <submittedName>
        <fullName evidence="1">Uncharacterized protein</fullName>
    </submittedName>
</protein>